<dbReference type="Proteomes" id="UP001208570">
    <property type="component" value="Unassembled WGS sequence"/>
</dbReference>
<evidence type="ECO:0000256" key="1">
    <source>
        <dbReference type="SAM" id="SignalP"/>
    </source>
</evidence>
<evidence type="ECO:0008006" key="4">
    <source>
        <dbReference type="Google" id="ProtNLM"/>
    </source>
</evidence>
<proteinExistence type="predicted"/>
<evidence type="ECO:0000313" key="3">
    <source>
        <dbReference type="Proteomes" id="UP001208570"/>
    </source>
</evidence>
<dbReference type="EMBL" id="JAODUP010000664">
    <property type="protein sequence ID" value="KAK2145680.1"/>
    <property type="molecule type" value="Genomic_DNA"/>
</dbReference>
<reference evidence="2" key="1">
    <citation type="journal article" date="2023" name="Mol. Biol. Evol.">
        <title>Third-Generation Sequencing Reveals the Adaptive Role of the Epigenome in Three Deep-Sea Polychaetes.</title>
        <authorList>
            <person name="Perez M."/>
            <person name="Aroh O."/>
            <person name="Sun Y."/>
            <person name="Lan Y."/>
            <person name="Juniper S.K."/>
            <person name="Young C.R."/>
            <person name="Angers B."/>
            <person name="Qian P.Y."/>
        </authorList>
    </citation>
    <scope>NUCLEOTIDE SEQUENCE</scope>
    <source>
        <strain evidence="2">P08H-3</strain>
    </source>
</reference>
<sequence length="232" mass="27203">MKRRTGIALLTLVSSITVANSEETQWCKTKGDTLGEFTPLTRIRTRSRIQCVQTCNRYMSAPWPCYTTHYDAGDCTLYAQSTLPEGCVTDTGNHHMTKKLKVSMYSHDEEVAYIAFNASGTNHSDWFSREGIIDSSYQNITNQKYDPWTPEFYSLKGYYVPSYYQSRRFYAYWYNSWCMFDTGWMAVLDELKGGCYWEKNGIRPTMLYSQYQEPRRYDMMKLAEKFVISARF</sequence>
<name>A0AAD9J4G1_9ANNE</name>
<protein>
    <recommendedName>
        <fullName evidence="4">Apple domain-containing protein</fullName>
    </recommendedName>
</protein>
<accession>A0AAD9J4G1</accession>
<gene>
    <name evidence="2" type="ORF">LSH36_664g01042</name>
</gene>
<feature type="chain" id="PRO_5042123181" description="Apple domain-containing protein" evidence="1">
    <location>
        <begin position="22"/>
        <end position="232"/>
    </location>
</feature>
<feature type="signal peptide" evidence="1">
    <location>
        <begin position="1"/>
        <end position="21"/>
    </location>
</feature>
<comment type="caution">
    <text evidence="2">The sequence shown here is derived from an EMBL/GenBank/DDBJ whole genome shotgun (WGS) entry which is preliminary data.</text>
</comment>
<evidence type="ECO:0000313" key="2">
    <source>
        <dbReference type="EMBL" id="KAK2145680.1"/>
    </source>
</evidence>
<dbReference type="AlphaFoldDB" id="A0AAD9J4G1"/>
<keyword evidence="3" id="KW-1185">Reference proteome</keyword>
<organism evidence="2 3">
    <name type="scientific">Paralvinella palmiformis</name>
    <dbReference type="NCBI Taxonomy" id="53620"/>
    <lineage>
        <taxon>Eukaryota</taxon>
        <taxon>Metazoa</taxon>
        <taxon>Spiralia</taxon>
        <taxon>Lophotrochozoa</taxon>
        <taxon>Annelida</taxon>
        <taxon>Polychaeta</taxon>
        <taxon>Sedentaria</taxon>
        <taxon>Canalipalpata</taxon>
        <taxon>Terebellida</taxon>
        <taxon>Terebelliformia</taxon>
        <taxon>Alvinellidae</taxon>
        <taxon>Paralvinella</taxon>
    </lineage>
</organism>
<keyword evidence="1" id="KW-0732">Signal</keyword>